<dbReference type="FunCoup" id="A0A1Y1YPN4">
    <property type="interactions" value="48"/>
</dbReference>
<keyword evidence="9" id="KW-1185">Reference proteome</keyword>
<dbReference type="STRING" id="1314790.A0A1Y1YPN4"/>
<comment type="similarity">
    <text evidence="1">Belongs to the peptidase S9C family.</text>
</comment>
<dbReference type="InterPro" id="IPR011042">
    <property type="entry name" value="6-blade_b-propeller_TolB-like"/>
</dbReference>
<evidence type="ECO:0000313" key="9">
    <source>
        <dbReference type="Proteomes" id="UP000193498"/>
    </source>
</evidence>
<keyword evidence="4 8" id="KW-0378">Hydrolase</keyword>
<dbReference type="FunFam" id="3.40.50.1820:FF:000028">
    <property type="entry name" value="S9 family peptidase"/>
    <property type="match status" value="1"/>
</dbReference>
<evidence type="ECO:0000256" key="2">
    <source>
        <dbReference type="ARBA" id="ARBA00022670"/>
    </source>
</evidence>
<sequence>MARPYDIAASPNGRYVDTNKRTSSTSLLDIKTGMARSITDIVGNDFGNPVWLNDASLGFISYKSGKPNLWAVDPNDANSTPVQRTNFTYDEVNNGIFHPDSNQLLFTTGVPVKDLNKGFDTGLAYDKLFTRILGYLHLTCGHHRCQPGYNAIDLMKETPGLDTPVKPFGDANDFIISPDGAEVAFLSRPNNNQVAWHTTVDIFVVPTSGQAVPRALTKGDKGAITFPRYSPDGRYLAWLQMLNPINEADRAIVTLYDRETEKISYVTEKWDSSASQLTFSPDSKTVFVTAADKSQTKVYSIDLATRALKELTKQHTSSVVAVIGNDTLLLNQHSMTHPSELFTIKTDGSELKQITHINDKAMAGVHTSEPEYFWFKGSREEMVQGFILKPRDFDASKKYPLAFWIHGGPEMSFGDAWSNRWNYQIPPSAGYVLININFHGSDGYGQKFTESVLGNWGSLPYEDLMRGLDFALEKYPFIDRNRSCAWGASYGGYMINWINGQTNRFSCLISHGGIFDPTSNYYTIDQLYFMESEFGGLPWDKAKTYEKFSPARYVKNWKTPTLVIHNGHDYRIVDGQGLSVFTALQRQGIPSRLLYFPDETHWVLKPANSLRWHKEILEWTGKYTNTTLPYKF</sequence>
<dbReference type="PANTHER" id="PTHR42776:SF13">
    <property type="entry name" value="DIPEPTIDYL-PEPTIDASE 5"/>
    <property type="match status" value="1"/>
</dbReference>
<evidence type="ECO:0000256" key="6">
    <source>
        <dbReference type="ARBA" id="ARBA00032829"/>
    </source>
</evidence>
<feature type="domain" description="Peptidase S9 prolyl oligopeptidase catalytic" evidence="7">
    <location>
        <begin position="417"/>
        <end position="625"/>
    </location>
</feature>
<dbReference type="Proteomes" id="UP000193498">
    <property type="component" value="Unassembled WGS sequence"/>
</dbReference>
<name>A0A1Y1YPN4_9FUNG</name>
<dbReference type="InParanoid" id="A0A1Y1YPN4"/>
<dbReference type="GO" id="GO:0006508">
    <property type="term" value="P:proteolysis"/>
    <property type="evidence" value="ECO:0007669"/>
    <property type="project" value="UniProtKB-KW"/>
</dbReference>
<evidence type="ECO:0000256" key="5">
    <source>
        <dbReference type="ARBA" id="ARBA00022825"/>
    </source>
</evidence>
<evidence type="ECO:0000256" key="1">
    <source>
        <dbReference type="ARBA" id="ARBA00010040"/>
    </source>
</evidence>
<evidence type="ECO:0000256" key="3">
    <source>
        <dbReference type="ARBA" id="ARBA00022729"/>
    </source>
</evidence>
<dbReference type="PANTHER" id="PTHR42776">
    <property type="entry name" value="SERINE PEPTIDASE S9 FAMILY MEMBER"/>
    <property type="match status" value="1"/>
</dbReference>
<evidence type="ECO:0000256" key="4">
    <source>
        <dbReference type="ARBA" id="ARBA00022801"/>
    </source>
</evidence>
<dbReference type="Pfam" id="PF07676">
    <property type="entry name" value="PD40"/>
    <property type="match status" value="1"/>
</dbReference>
<gene>
    <name evidence="8" type="ORF">K493DRAFT_313090</name>
</gene>
<evidence type="ECO:0000259" key="7">
    <source>
        <dbReference type="Pfam" id="PF00326"/>
    </source>
</evidence>
<dbReference type="Gene3D" id="3.40.50.1820">
    <property type="entry name" value="alpha/beta hydrolase"/>
    <property type="match status" value="1"/>
</dbReference>
<dbReference type="Gene3D" id="2.120.10.30">
    <property type="entry name" value="TolB, C-terminal domain"/>
    <property type="match status" value="3"/>
</dbReference>
<evidence type="ECO:0000313" key="8">
    <source>
        <dbReference type="EMBL" id="ORX99793.1"/>
    </source>
</evidence>
<accession>A0A1Y1YPN4</accession>
<comment type="caution">
    <text evidence="8">The sequence shown here is derived from an EMBL/GenBank/DDBJ whole genome shotgun (WGS) entry which is preliminary data.</text>
</comment>
<keyword evidence="2" id="KW-0645">Protease</keyword>
<dbReference type="EMBL" id="MCFE01000092">
    <property type="protein sequence ID" value="ORX99793.1"/>
    <property type="molecule type" value="Genomic_DNA"/>
</dbReference>
<protein>
    <recommendedName>
        <fullName evidence="6">Dipeptidyl-peptidase V</fullName>
    </recommendedName>
</protein>
<keyword evidence="3" id="KW-0732">Signal</keyword>
<dbReference type="Pfam" id="PF00326">
    <property type="entry name" value="Peptidase_S9"/>
    <property type="match status" value="1"/>
</dbReference>
<dbReference type="InterPro" id="IPR001375">
    <property type="entry name" value="Peptidase_S9_cat"/>
</dbReference>
<reference evidence="8 9" key="1">
    <citation type="submission" date="2016-07" db="EMBL/GenBank/DDBJ databases">
        <title>Pervasive Adenine N6-methylation of Active Genes in Fungi.</title>
        <authorList>
            <consortium name="DOE Joint Genome Institute"/>
            <person name="Mondo S.J."/>
            <person name="Dannebaum R.O."/>
            <person name="Kuo R.C."/>
            <person name="Labutti K."/>
            <person name="Haridas S."/>
            <person name="Kuo A."/>
            <person name="Salamov A."/>
            <person name="Ahrendt S.R."/>
            <person name="Lipzen A."/>
            <person name="Sullivan W."/>
            <person name="Andreopoulos W.B."/>
            <person name="Clum A."/>
            <person name="Lindquist E."/>
            <person name="Daum C."/>
            <person name="Ramamoorthy G.K."/>
            <person name="Gryganskyi A."/>
            <person name="Culley D."/>
            <person name="Magnuson J.K."/>
            <person name="James T.Y."/>
            <person name="O'Malley M.A."/>
            <person name="Stajich J.E."/>
            <person name="Spatafora J.W."/>
            <person name="Visel A."/>
            <person name="Grigoriev I.V."/>
        </authorList>
    </citation>
    <scope>NUCLEOTIDE SEQUENCE [LARGE SCALE GENOMIC DNA]</scope>
    <source>
        <strain evidence="8 9">CBS 931.73</strain>
    </source>
</reference>
<dbReference type="SUPFAM" id="SSF82171">
    <property type="entry name" value="DPP6 N-terminal domain-like"/>
    <property type="match status" value="1"/>
</dbReference>
<dbReference type="InterPro" id="IPR029058">
    <property type="entry name" value="AB_hydrolase_fold"/>
</dbReference>
<dbReference type="InterPro" id="IPR011659">
    <property type="entry name" value="WD40"/>
</dbReference>
<dbReference type="GO" id="GO:0004252">
    <property type="term" value="F:serine-type endopeptidase activity"/>
    <property type="evidence" value="ECO:0007669"/>
    <property type="project" value="TreeGrafter"/>
</dbReference>
<proteinExistence type="inferred from homology"/>
<dbReference type="OrthoDB" id="416344at2759"/>
<dbReference type="AlphaFoldDB" id="A0A1Y1YPN4"/>
<organism evidence="8 9">
    <name type="scientific">Basidiobolus meristosporus CBS 931.73</name>
    <dbReference type="NCBI Taxonomy" id="1314790"/>
    <lineage>
        <taxon>Eukaryota</taxon>
        <taxon>Fungi</taxon>
        <taxon>Fungi incertae sedis</taxon>
        <taxon>Zoopagomycota</taxon>
        <taxon>Entomophthoromycotina</taxon>
        <taxon>Basidiobolomycetes</taxon>
        <taxon>Basidiobolales</taxon>
        <taxon>Basidiobolaceae</taxon>
        <taxon>Basidiobolus</taxon>
    </lineage>
</organism>
<dbReference type="SUPFAM" id="SSF53474">
    <property type="entry name" value="alpha/beta-Hydrolases"/>
    <property type="match status" value="1"/>
</dbReference>
<keyword evidence="5" id="KW-0720">Serine protease</keyword>